<dbReference type="InterPro" id="IPR016095">
    <property type="entry name" value="Ribosomal_uL1_3-a/b-sand"/>
</dbReference>
<accession>A0A0B7A088</accession>
<evidence type="ECO:0000256" key="11">
    <source>
        <dbReference type="SAM" id="MobiDB-lite"/>
    </source>
</evidence>
<evidence type="ECO:0000313" key="12">
    <source>
        <dbReference type="EMBL" id="CEK73967.1"/>
    </source>
</evidence>
<reference evidence="12" key="1">
    <citation type="submission" date="2014-12" db="EMBL/GenBank/DDBJ databases">
        <title>Insight into the proteome of Arion vulgaris.</title>
        <authorList>
            <person name="Aradska J."/>
            <person name="Bulat T."/>
            <person name="Smidak R."/>
            <person name="Sarate P."/>
            <person name="Gangsoo J."/>
            <person name="Sialana F."/>
            <person name="Bilban M."/>
            <person name="Lubec G."/>
        </authorList>
    </citation>
    <scope>NUCLEOTIDE SEQUENCE</scope>
    <source>
        <tissue evidence="12">Skin</tissue>
    </source>
</reference>
<name>A0A0B7A088_9EUPU</name>
<dbReference type="EMBL" id="HACG01027102">
    <property type="protein sequence ID" value="CEK73967.1"/>
    <property type="molecule type" value="Transcribed_RNA"/>
</dbReference>
<dbReference type="SUPFAM" id="SSF56808">
    <property type="entry name" value="Ribosomal protein L1"/>
    <property type="match status" value="1"/>
</dbReference>
<keyword evidence="6" id="KW-0175">Coiled coil</keyword>
<evidence type="ECO:0000256" key="7">
    <source>
        <dbReference type="ARBA" id="ARBA00023242"/>
    </source>
</evidence>
<dbReference type="PANTHER" id="PTHR23105">
    <property type="entry name" value="RIBOSOMAL PROTEIN L7AE FAMILY MEMBER"/>
    <property type="match status" value="1"/>
</dbReference>
<keyword evidence="5" id="KW-0007">Acetylation</keyword>
<dbReference type="GO" id="GO:0005730">
    <property type="term" value="C:nucleolus"/>
    <property type="evidence" value="ECO:0007669"/>
    <property type="project" value="UniProtKB-SubCell"/>
</dbReference>
<dbReference type="InterPro" id="IPR028364">
    <property type="entry name" value="Ribosomal_uL1/biogenesis"/>
</dbReference>
<dbReference type="Pfam" id="PF00687">
    <property type="entry name" value="Ribosomal_L1"/>
    <property type="match status" value="1"/>
</dbReference>
<evidence type="ECO:0000256" key="4">
    <source>
        <dbReference type="ARBA" id="ARBA00022843"/>
    </source>
</evidence>
<feature type="compositionally biased region" description="Basic residues" evidence="11">
    <location>
        <begin position="318"/>
        <end position="334"/>
    </location>
</feature>
<organism evidence="12">
    <name type="scientific">Arion vulgaris</name>
    <dbReference type="NCBI Taxonomy" id="1028688"/>
    <lineage>
        <taxon>Eukaryota</taxon>
        <taxon>Metazoa</taxon>
        <taxon>Spiralia</taxon>
        <taxon>Lophotrochozoa</taxon>
        <taxon>Mollusca</taxon>
        <taxon>Gastropoda</taxon>
        <taxon>Heterobranchia</taxon>
        <taxon>Euthyneura</taxon>
        <taxon>Panpulmonata</taxon>
        <taxon>Eupulmonata</taxon>
        <taxon>Stylommatophora</taxon>
        <taxon>Helicina</taxon>
        <taxon>Arionoidea</taxon>
        <taxon>Arionidae</taxon>
        <taxon>Arion</taxon>
    </lineage>
</organism>
<keyword evidence="4" id="KW-0832">Ubl conjugation</keyword>
<comment type="similarity">
    <text evidence="9">Belongs to the universal ribosomal protein uL1 family. Highly divergent.</text>
</comment>
<evidence type="ECO:0000256" key="9">
    <source>
        <dbReference type="ARBA" id="ARBA00061550"/>
    </source>
</evidence>
<keyword evidence="7" id="KW-0539">Nucleus</keyword>
<evidence type="ECO:0000256" key="10">
    <source>
        <dbReference type="ARBA" id="ARBA00070787"/>
    </source>
</evidence>
<evidence type="ECO:0000256" key="8">
    <source>
        <dbReference type="ARBA" id="ARBA00054167"/>
    </source>
</evidence>
<comment type="function">
    <text evidence="8">Regulates cellular senescence through inhibition of PTEN translation. Acts as a pro-apoptotic regulator in response to DNA damage.</text>
</comment>
<dbReference type="InterPro" id="IPR050257">
    <property type="entry name" value="eL8/uL1-like"/>
</dbReference>
<dbReference type="GO" id="GO:0003723">
    <property type="term" value="F:RNA binding"/>
    <property type="evidence" value="ECO:0007669"/>
    <property type="project" value="InterPro"/>
</dbReference>
<keyword evidence="3" id="KW-0597">Phosphoprotein</keyword>
<sequence>RASGKIVLFSKLLTDEIILLLKLAMLEHDIDRSKVLTAVGVLTQAAEKLQKKDTLVDEIEVVHLQVCVKKIPTKNKTVKLKLPHSIRRPNTEVCLFVKDLDKFDRDYEPTVHHFKDFLHKKGINNITEIIPLKSLRTEYKPYEAKKNLSNAYDSFIADARIVRLLPTYLGKHFYGKKKAPVQVNLQAKDLAKEINDAIDNSSCIIGSKGSSSVAVVGHMKMSPADLSENVIAAASQISAGVAGGAKNIKQLSIKSSLSLSIPIYMSEGGPQDVKFPRERRAKKVEAEEISTLLDAKVKVYPDGRIIVIKDGEKEAPPKRQKRKNVNQHKKQLRKKTQDVKPPQAKKFKKK</sequence>
<evidence type="ECO:0000256" key="5">
    <source>
        <dbReference type="ARBA" id="ARBA00022990"/>
    </source>
</evidence>
<evidence type="ECO:0000256" key="1">
    <source>
        <dbReference type="ARBA" id="ARBA00004604"/>
    </source>
</evidence>
<protein>
    <recommendedName>
        <fullName evidence="10">Ribosomal L1 domain-containing protein 1</fullName>
    </recommendedName>
</protein>
<proteinExistence type="inferred from homology"/>
<dbReference type="CDD" id="cd00403">
    <property type="entry name" value="Ribosomal_L1"/>
    <property type="match status" value="1"/>
</dbReference>
<comment type="subcellular location">
    <subcellularLocation>
        <location evidence="1">Nucleus</location>
        <location evidence="1">Nucleolus</location>
    </subcellularLocation>
</comment>
<gene>
    <name evidence="12" type="primary">ORF89105</name>
</gene>
<dbReference type="FunFam" id="3.40.50.790:FF:000004">
    <property type="entry name" value="Ribosomal L1 domain-containing 1-like 1"/>
    <property type="match status" value="1"/>
</dbReference>
<evidence type="ECO:0000256" key="2">
    <source>
        <dbReference type="ARBA" id="ARBA00022499"/>
    </source>
</evidence>
<dbReference type="AlphaFoldDB" id="A0A0B7A088"/>
<dbReference type="Gene3D" id="3.40.50.790">
    <property type="match status" value="1"/>
</dbReference>
<feature type="region of interest" description="Disordered" evidence="11">
    <location>
        <begin position="310"/>
        <end position="350"/>
    </location>
</feature>
<keyword evidence="2" id="KW-1017">Isopeptide bond</keyword>
<feature type="non-terminal residue" evidence="12">
    <location>
        <position position="1"/>
    </location>
</feature>
<evidence type="ECO:0000256" key="6">
    <source>
        <dbReference type="ARBA" id="ARBA00023054"/>
    </source>
</evidence>
<evidence type="ECO:0000256" key="3">
    <source>
        <dbReference type="ARBA" id="ARBA00022553"/>
    </source>
</evidence>
<dbReference type="InterPro" id="IPR023674">
    <property type="entry name" value="Ribosomal_uL1-like"/>
</dbReference>